<accession>A0A8S5M2E0</accession>
<evidence type="ECO:0000313" key="1">
    <source>
        <dbReference type="EMBL" id="DAD76312.1"/>
    </source>
</evidence>
<proteinExistence type="predicted"/>
<protein>
    <submittedName>
        <fullName evidence="1">Uncharacterized protein</fullName>
    </submittedName>
</protein>
<name>A0A8S5M2E0_9CAUD</name>
<organism evidence="1">
    <name type="scientific">Siphoviridae sp. cttDR14</name>
    <dbReference type="NCBI Taxonomy" id="2826490"/>
    <lineage>
        <taxon>Viruses</taxon>
        <taxon>Duplodnaviria</taxon>
        <taxon>Heunggongvirae</taxon>
        <taxon>Uroviricota</taxon>
        <taxon>Caudoviricetes</taxon>
    </lineage>
</organism>
<reference evidence="1" key="1">
    <citation type="journal article" date="2021" name="Proc. Natl. Acad. Sci. U.S.A.">
        <title>A Catalog of Tens of Thousands of Viruses from Human Metagenomes Reveals Hidden Associations with Chronic Diseases.</title>
        <authorList>
            <person name="Tisza M.J."/>
            <person name="Buck C.B."/>
        </authorList>
    </citation>
    <scope>NUCLEOTIDE SEQUENCE</scope>
    <source>
        <strain evidence="1">CttDR14</strain>
    </source>
</reference>
<dbReference type="EMBL" id="BK014798">
    <property type="protein sequence ID" value="DAD76312.1"/>
    <property type="molecule type" value="Genomic_DNA"/>
</dbReference>
<sequence>MAIADTINSMKTNITNAYNAVQTKGGTIPTNKNLENLSTAINSIEAGGGIEDVATVSALKAKVTEENIGKFYKYTGASSDGFESNALYQVVRDTFGGDTPLMLGLGKVSVNADKYTITYNYTNCGDDFPITNMPLGGIVTSNVYTLGDYVLPNAITVSGCQYTWTLSTDKKQGTLKLYNSTGNITVTIAAEKNLTADAVTIMKMFNQDLIMKPVMNQSKATEFADAYAALNGSDQQRFTDFYNVMTKTALPLMQRGWQADYDEVYNLIVKDTYWEKCNWTVSEVNIDKGKGLVIVLKSPKYDFFWLTAELNN</sequence>